<dbReference type="GO" id="GO:0005634">
    <property type="term" value="C:nucleus"/>
    <property type="evidence" value="ECO:0007669"/>
    <property type="project" value="UniProtKB-SubCell"/>
</dbReference>
<keyword evidence="3" id="KW-0862">Zinc</keyword>
<evidence type="ECO:0000256" key="2">
    <source>
        <dbReference type="ARBA" id="ARBA00022723"/>
    </source>
</evidence>
<reference evidence="9 10" key="1">
    <citation type="journal article" date="2019" name="Environ. Microbiol.">
        <title>At the nexus of three kingdoms: the genome of the mycorrhizal fungus Gigaspora margarita provides insights into plant, endobacterial and fungal interactions.</title>
        <authorList>
            <person name="Venice F."/>
            <person name="Ghignone S."/>
            <person name="Salvioli di Fossalunga A."/>
            <person name="Amselem J."/>
            <person name="Novero M."/>
            <person name="Xianan X."/>
            <person name="Sedzielewska Toro K."/>
            <person name="Morin E."/>
            <person name="Lipzen A."/>
            <person name="Grigoriev I.V."/>
            <person name="Henrissat B."/>
            <person name="Martin F.M."/>
            <person name="Bonfante P."/>
        </authorList>
    </citation>
    <scope>NUCLEOTIDE SEQUENCE [LARGE SCALE GENOMIC DNA]</scope>
    <source>
        <strain evidence="9 10">BEG34</strain>
    </source>
</reference>
<dbReference type="CDD" id="cd00067">
    <property type="entry name" value="GAL4"/>
    <property type="match status" value="1"/>
</dbReference>
<proteinExistence type="predicted"/>
<dbReference type="GO" id="GO:0008270">
    <property type="term" value="F:zinc ion binding"/>
    <property type="evidence" value="ECO:0007669"/>
    <property type="project" value="InterPro"/>
</dbReference>
<feature type="domain" description="Zn(2)-C6 fungal-type" evidence="8">
    <location>
        <begin position="25"/>
        <end position="54"/>
    </location>
</feature>
<protein>
    <recommendedName>
        <fullName evidence="8">Zn(2)-C6 fungal-type domain-containing protein</fullName>
    </recommendedName>
</protein>
<dbReference type="PROSITE" id="PS50048">
    <property type="entry name" value="ZN2_CY6_FUNGAL_2"/>
    <property type="match status" value="1"/>
</dbReference>
<evidence type="ECO:0000313" key="9">
    <source>
        <dbReference type="EMBL" id="KAF0532977.1"/>
    </source>
</evidence>
<dbReference type="Pfam" id="PF00172">
    <property type="entry name" value="Zn_clus"/>
    <property type="match status" value="1"/>
</dbReference>
<accession>A0A8H4EQ52</accession>
<evidence type="ECO:0000256" key="4">
    <source>
        <dbReference type="ARBA" id="ARBA00023015"/>
    </source>
</evidence>
<dbReference type="OrthoDB" id="3364175at2759"/>
<dbReference type="AlphaFoldDB" id="A0A8H4EQ52"/>
<keyword evidence="5" id="KW-0238">DNA-binding</keyword>
<keyword evidence="4" id="KW-0805">Transcription regulation</keyword>
<sequence length="239" mass="27262">MSFSSQQRRQKQQQRQQRGFYVTRACTNCQKKHLKCSGRASCERCTLRNLECTFIDSGKKRGPKTDAKLVNVSNGSENYFDGTSVLPSIIPNPMQAYASTLSLFGYSQQQPDNIDDATLNSGFYDPEQVYILNNFESDFDGTSMQYSMIPNTVQSHASTLSLSGYPPQQLDNIEEIILYSDFYEKQTAYAFQEADPFSYQLCTNTGYIMRNNNNLIDNTYINNSTVYFTLENMQPWPAP</sequence>
<dbReference type="GO" id="GO:0000981">
    <property type="term" value="F:DNA-binding transcription factor activity, RNA polymerase II-specific"/>
    <property type="evidence" value="ECO:0007669"/>
    <property type="project" value="InterPro"/>
</dbReference>
<keyword evidence="10" id="KW-1185">Reference proteome</keyword>
<evidence type="ECO:0000259" key="8">
    <source>
        <dbReference type="PROSITE" id="PS50048"/>
    </source>
</evidence>
<dbReference type="Gene3D" id="4.10.240.10">
    <property type="entry name" value="Zn(2)-C6 fungal-type DNA-binding domain"/>
    <property type="match status" value="1"/>
</dbReference>
<name>A0A8H4EQ52_GIGMA</name>
<evidence type="ECO:0000256" key="3">
    <source>
        <dbReference type="ARBA" id="ARBA00022833"/>
    </source>
</evidence>
<gene>
    <name evidence="9" type="ORF">F8M41_010832</name>
</gene>
<keyword evidence="2" id="KW-0479">Metal-binding</keyword>
<dbReference type="PANTHER" id="PTHR31668">
    <property type="entry name" value="GLUCOSE TRANSPORT TRANSCRIPTION REGULATOR RGT1-RELATED-RELATED"/>
    <property type="match status" value="1"/>
</dbReference>
<dbReference type="InterPro" id="IPR036864">
    <property type="entry name" value="Zn2-C6_fun-type_DNA-bd_sf"/>
</dbReference>
<comment type="caution">
    <text evidence="9">The sequence shown here is derived from an EMBL/GenBank/DDBJ whole genome shotgun (WGS) entry which is preliminary data.</text>
</comment>
<dbReference type="GO" id="GO:0003677">
    <property type="term" value="F:DNA binding"/>
    <property type="evidence" value="ECO:0007669"/>
    <property type="project" value="UniProtKB-KW"/>
</dbReference>
<keyword evidence="6" id="KW-0804">Transcription</keyword>
<dbReference type="InterPro" id="IPR050797">
    <property type="entry name" value="Carb_Metab_Trans_Reg"/>
</dbReference>
<evidence type="ECO:0000313" key="10">
    <source>
        <dbReference type="Proteomes" id="UP000439903"/>
    </source>
</evidence>
<organism evidence="9 10">
    <name type="scientific">Gigaspora margarita</name>
    <dbReference type="NCBI Taxonomy" id="4874"/>
    <lineage>
        <taxon>Eukaryota</taxon>
        <taxon>Fungi</taxon>
        <taxon>Fungi incertae sedis</taxon>
        <taxon>Mucoromycota</taxon>
        <taxon>Glomeromycotina</taxon>
        <taxon>Glomeromycetes</taxon>
        <taxon>Diversisporales</taxon>
        <taxon>Gigasporaceae</taxon>
        <taxon>Gigaspora</taxon>
    </lineage>
</organism>
<dbReference type="SUPFAM" id="SSF57701">
    <property type="entry name" value="Zn2/Cys6 DNA-binding domain"/>
    <property type="match status" value="1"/>
</dbReference>
<dbReference type="PANTHER" id="PTHR31668:SF18">
    <property type="entry name" value="MALTOSE FERMENTATION REGULATORY PROTEIN MAL13-RELATED"/>
    <property type="match status" value="1"/>
</dbReference>
<dbReference type="EMBL" id="WTPW01000225">
    <property type="protein sequence ID" value="KAF0532977.1"/>
    <property type="molecule type" value="Genomic_DNA"/>
</dbReference>
<evidence type="ECO:0000256" key="7">
    <source>
        <dbReference type="ARBA" id="ARBA00023242"/>
    </source>
</evidence>
<dbReference type="InterPro" id="IPR001138">
    <property type="entry name" value="Zn2Cys6_DnaBD"/>
</dbReference>
<comment type="subcellular location">
    <subcellularLocation>
        <location evidence="1">Nucleus</location>
    </subcellularLocation>
</comment>
<evidence type="ECO:0000256" key="6">
    <source>
        <dbReference type="ARBA" id="ARBA00023163"/>
    </source>
</evidence>
<dbReference type="SMART" id="SM00066">
    <property type="entry name" value="GAL4"/>
    <property type="match status" value="1"/>
</dbReference>
<evidence type="ECO:0000256" key="1">
    <source>
        <dbReference type="ARBA" id="ARBA00004123"/>
    </source>
</evidence>
<keyword evidence="7" id="KW-0539">Nucleus</keyword>
<dbReference type="Proteomes" id="UP000439903">
    <property type="component" value="Unassembled WGS sequence"/>
</dbReference>
<evidence type="ECO:0000256" key="5">
    <source>
        <dbReference type="ARBA" id="ARBA00023125"/>
    </source>
</evidence>